<protein>
    <submittedName>
        <fullName evidence="1">Uncharacterized protein</fullName>
    </submittedName>
</protein>
<proteinExistence type="predicted"/>
<name>A0A0E9TC76_ANGAN</name>
<sequence>MNQLSHRIPLSNPMILMVSFRRASFSYTTPLMMIATEYIQARVMKRGMERLITRRNMSST</sequence>
<accession>A0A0E9TC76</accession>
<reference evidence="1" key="2">
    <citation type="journal article" date="2015" name="Fish Shellfish Immunol.">
        <title>Early steps in the European eel (Anguilla anguilla)-Vibrio vulnificus interaction in the gills: Role of the RtxA13 toxin.</title>
        <authorList>
            <person name="Callol A."/>
            <person name="Pajuelo D."/>
            <person name="Ebbesson L."/>
            <person name="Teles M."/>
            <person name="MacKenzie S."/>
            <person name="Amaro C."/>
        </authorList>
    </citation>
    <scope>NUCLEOTIDE SEQUENCE</scope>
</reference>
<dbReference type="AlphaFoldDB" id="A0A0E9TC76"/>
<evidence type="ECO:0000313" key="1">
    <source>
        <dbReference type="EMBL" id="JAH50500.1"/>
    </source>
</evidence>
<organism evidence="1">
    <name type="scientific">Anguilla anguilla</name>
    <name type="common">European freshwater eel</name>
    <name type="synonym">Muraena anguilla</name>
    <dbReference type="NCBI Taxonomy" id="7936"/>
    <lineage>
        <taxon>Eukaryota</taxon>
        <taxon>Metazoa</taxon>
        <taxon>Chordata</taxon>
        <taxon>Craniata</taxon>
        <taxon>Vertebrata</taxon>
        <taxon>Euteleostomi</taxon>
        <taxon>Actinopterygii</taxon>
        <taxon>Neopterygii</taxon>
        <taxon>Teleostei</taxon>
        <taxon>Anguilliformes</taxon>
        <taxon>Anguillidae</taxon>
        <taxon>Anguilla</taxon>
    </lineage>
</organism>
<reference evidence="1" key="1">
    <citation type="submission" date="2014-11" db="EMBL/GenBank/DDBJ databases">
        <authorList>
            <person name="Amaro Gonzalez C."/>
        </authorList>
    </citation>
    <scope>NUCLEOTIDE SEQUENCE</scope>
</reference>
<dbReference type="EMBL" id="GBXM01058077">
    <property type="protein sequence ID" value="JAH50500.1"/>
    <property type="molecule type" value="Transcribed_RNA"/>
</dbReference>